<evidence type="ECO:0000313" key="3">
    <source>
        <dbReference type="Proteomes" id="UP000286045"/>
    </source>
</evidence>
<feature type="compositionally biased region" description="Polar residues" evidence="1">
    <location>
        <begin position="570"/>
        <end position="580"/>
    </location>
</feature>
<gene>
    <name evidence="2" type="ORF">EKO27_g7943</name>
</gene>
<keyword evidence="3" id="KW-1185">Reference proteome</keyword>
<dbReference type="Pfam" id="PF14441">
    <property type="entry name" value="OTT_1508_deam"/>
    <property type="match status" value="1"/>
</dbReference>
<comment type="caution">
    <text evidence="2">The sequence shown here is derived from an EMBL/GenBank/DDBJ whole genome shotgun (WGS) entry which is preliminary data.</text>
</comment>
<evidence type="ECO:0000256" key="1">
    <source>
        <dbReference type="SAM" id="MobiDB-lite"/>
    </source>
</evidence>
<protein>
    <submittedName>
        <fullName evidence="2">Uncharacterized protein</fullName>
    </submittedName>
</protein>
<proteinExistence type="predicted"/>
<sequence>MTRSKSKKKQNAQNGNQAQKRNIAVECTENIAMLYFLHSVPDQPFTNPVANIKTNGAGYSLPFDEEQSLVSALAFLAQIEDDPDHIPAVCLQEVLDSGSLEVLLAINRKVDTMKWRKYAAKIAMGFEGIAAILRDVDVDSPRNVERKIFTFIIQLCRSRILFRLRFTKKRRDSPDKKRTTIKDGLESVVGYLRENQSNNTKLFLDRARKVIKLADSWENHQTEPPLEALVDGINSLRQTDQYKDILTSIPKTVVDANHVLNMTLKVSRYRECATILSRAARNFPIVRHMQVNLVELPNDVFSRPEVSSNYSPNMHSTISRCQNINDSLKDVNQICKLLQVSAEKAGAQYSEQVKESLTNAKVHAEIQLVYYCQGMEKGRTLPPRVICSSKSACWLCNAFIRFHGKFYMPRCHGKLYPGWRLPNLPGAWSNDIANRFTLCLSGLLTESLKTLYIRKARTRYPDPIESDLSTVKGSSVLSLNSNCLGGFSGEKGSEQLSVVVYSISKATERTTAASPVKTIPEEEIPVEDVPNINTSSEDHASASLVSTVGPGAPTQAEQPDFVVHEDLKSSEQTTTASQEAGISEVEVPVKDAIPGSPTSSKGHTSSSLNSTAISGITTHACVSSGDAPREPKEEARSYDIALGEISPVYTSGPFKLQFEYVSGTRRRGNPRKQLSCTAEWLSPKDAAQLKLEGVIAIDAESLTGDEISHSTDTSDNVYLRLGEAVLRITMRPL</sequence>
<accession>A0A439CY75</accession>
<evidence type="ECO:0000313" key="2">
    <source>
        <dbReference type="EMBL" id="RWA07165.1"/>
    </source>
</evidence>
<feature type="region of interest" description="Disordered" evidence="1">
    <location>
        <begin position="566"/>
        <end position="610"/>
    </location>
</feature>
<feature type="compositionally biased region" description="Low complexity" evidence="1">
    <location>
        <begin position="596"/>
        <end position="610"/>
    </location>
</feature>
<dbReference type="AlphaFoldDB" id="A0A439CY75"/>
<dbReference type="Proteomes" id="UP000286045">
    <property type="component" value="Unassembled WGS sequence"/>
</dbReference>
<dbReference type="EMBL" id="RYZI01000278">
    <property type="protein sequence ID" value="RWA07165.1"/>
    <property type="molecule type" value="Genomic_DNA"/>
</dbReference>
<organism evidence="2 3">
    <name type="scientific">Xylaria grammica</name>
    <dbReference type="NCBI Taxonomy" id="363999"/>
    <lineage>
        <taxon>Eukaryota</taxon>
        <taxon>Fungi</taxon>
        <taxon>Dikarya</taxon>
        <taxon>Ascomycota</taxon>
        <taxon>Pezizomycotina</taxon>
        <taxon>Sordariomycetes</taxon>
        <taxon>Xylariomycetidae</taxon>
        <taxon>Xylariales</taxon>
        <taxon>Xylariaceae</taxon>
        <taxon>Xylaria</taxon>
    </lineage>
</organism>
<name>A0A439CY75_9PEZI</name>
<dbReference type="InterPro" id="IPR027796">
    <property type="entry name" value="OTT_1508_deam-like"/>
</dbReference>
<reference evidence="2 3" key="1">
    <citation type="submission" date="2018-12" db="EMBL/GenBank/DDBJ databases">
        <title>Draft genome sequence of Xylaria grammica IHI A82.</title>
        <authorList>
            <person name="Buettner E."/>
            <person name="Kellner H."/>
        </authorList>
    </citation>
    <scope>NUCLEOTIDE SEQUENCE [LARGE SCALE GENOMIC DNA]</scope>
    <source>
        <strain evidence="2 3">IHI A82</strain>
    </source>
</reference>